<proteinExistence type="predicted"/>
<organism evidence="2 3">
    <name type="scientific">Candidatus Lokiarchaeum ossiferum</name>
    <dbReference type="NCBI Taxonomy" id="2951803"/>
    <lineage>
        <taxon>Archaea</taxon>
        <taxon>Promethearchaeati</taxon>
        <taxon>Promethearchaeota</taxon>
        <taxon>Promethearchaeia</taxon>
        <taxon>Promethearchaeales</taxon>
        <taxon>Promethearchaeaceae</taxon>
        <taxon>Candidatus Lokiarchaeum</taxon>
    </lineage>
</organism>
<accession>A0ABY6HMR0</accession>
<sequence length="178" mass="19801">MAKVKGKFISLAISLMGAYKDAQAKADEYIFKQTNLHYNKLDQEGWYDTKIFAHAMDAYAKASPTGDRAYVTLGQKVYPTIKKTSGLPPTLKTPLDYILFEAEGFKANHKGNGLKPRKFIKKDDGDVIVEAEAPDYSCKLYKGVFLGILEMAGIKTGKVEQTKCTSKGDATCEFHITW</sequence>
<dbReference type="Pfam" id="PF02830">
    <property type="entry name" value="V4R"/>
    <property type="match status" value="1"/>
</dbReference>
<dbReference type="InterPro" id="IPR024096">
    <property type="entry name" value="NO_sig/Golgi_transp_ligand-bd"/>
</dbReference>
<feature type="domain" description="4-vinyl reductase 4VR" evidence="1">
    <location>
        <begin position="118"/>
        <end position="178"/>
    </location>
</feature>
<gene>
    <name evidence="2" type="ORF">NEF87_001083</name>
</gene>
<evidence type="ECO:0000313" key="3">
    <source>
        <dbReference type="Proteomes" id="UP001208689"/>
    </source>
</evidence>
<protein>
    <recommendedName>
        <fullName evidence="1">4-vinyl reductase 4VR domain-containing protein</fullName>
    </recommendedName>
</protein>
<name>A0ABY6HMR0_9ARCH</name>
<evidence type="ECO:0000313" key="2">
    <source>
        <dbReference type="EMBL" id="UYP44798.1"/>
    </source>
</evidence>
<reference evidence="2" key="1">
    <citation type="submission" date="2022-09" db="EMBL/GenBank/DDBJ databases">
        <title>Actin cytoskeleton and complex cell architecture in an #Asgard archaeon.</title>
        <authorList>
            <person name="Ponce Toledo R.I."/>
            <person name="Schleper C."/>
            <person name="Rodrigues Oliveira T."/>
            <person name="Wollweber F."/>
            <person name="Xu J."/>
            <person name="Rittmann S."/>
            <person name="Klingl A."/>
            <person name="Pilhofer M."/>
        </authorList>
    </citation>
    <scope>NUCLEOTIDE SEQUENCE</scope>
    <source>
        <strain evidence="2">B-35</strain>
    </source>
</reference>
<dbReference type="EMBL" id="CP104013">
    <property type="protein sequence ID" value="UYP44798.1"/>
    <property type="molecule type" value="Genomic_DNA"/>
</dbReference>
<dbReference type="Proteomes" id="UP001208689">
    <property type="component" value="Chromosome"/>
</dbReference>
<dbReference type="Gene3D" id="3.30.1380.20">
    <property type="entry name" value="Trafficking protein particle complex subunit 3"/>
    <property type="match status" value="1"/>
</dbReference>
<dbReference type="SUPFAM" id="SSF111126">
    <property type="entry name" value="Ligand-binding domain in the NO signalling and Golgi transport"/>
    <property type="match status" value="1"/>
</dbReference>
<keyword evidence="3" id="KW-1185">Reference proteome</keyword>
<dbReference type="SMART" id="SM00989">
    <property type="entry name" value="V4R"/>
    <property type="match status" value="1"/>
</dbReference>
<dbReference type="InterPro" id="IPR004096">
    <property type="entry name" value="V4R"/>
</dbReference>
<evidence type="ECO:0000259" key="1">
    <source>
        <dbReference type="SMART" id="SM00989"/>
    </source>
</evidence>